<evidence type="ECO:0000256" key="1">
    <source>
        <dbReference type="SAM" id="MobiDB-lite"/>
    </source>
</evidence>
<feature type="region of interest" description="Disordered" evidence="1">
    <location>
        <begin position="256"/>
        <end position="286"/>
    </location>
</feature>
<organism evidence="3 4">
    <name type="scientific">Dichotomopilus funicola</name>
    <dbReference type="NCBI Taxonomy" id="1934379"/>
    <lineage>
        <taxon>Eukaryota</taxon>
        <taxon>Fungi</taxon>
        <taxon>Dikarya</taxon>
        <taxon>Ascomycota</taxon>
        <taxon>Pezizomycotina</taxon>
        <taxon>Sordariomycetes</taxon>
        <taxon>Sordariomycetidae</taxon>
        <taxon>Sordariales</taxon>
        <taxon>Chaetomiaceae</taxon>
        <taxon>Dichotomopilus</taxon>
    </lineage>
</organism>
<proteinExistence type="predicted"/>
<feature type="region of interest" description="Disordered" evidence="1">
    <location>
        <begin position="66"/>
        <end position="138"/>
    </location>
</feature>
<evidence type="ECO:0000256" key="2">
    <source>
        <dbReference type="SAM" id="Phobius"/>
    </source>
</evidence>
<feature type="region of interest" description="Disordered" evidence="1">
    <location>
        <begin position="221"/>
        <end position="241"/>
    </location>
</feature>
<reference evidence="3" key="2">
    <citation type="submission" date="2023-05" db="EMBL/GenBank/DDBJ databases">
        <authorList>
            <consortium name="Lawrence Berkeley National Laboratory"/>
            <person name="Steindorff A."/>
            <person name="Hensen N."/>
            <person name="Bonometti L."/>
            <person name="Westerberg I."/>
            <person name="Brannstrom I.O."/>
            <person name="Guillou S."/>
            <person name="Cros-Aarteil S."/>
            <person name="Calhoun S."/>
            <person name="Haridas S."/>
            <person name="Kuo A."/>
            <person name="Mondo S."/>
            <person name="Pangilinan J."/>
            <person name="Riley R."/>
            <person name="Labutti K."/>
            <person name="Andreopoulos B."/>
            <person name="Lipzen A."/>
            <person name="Chen C."/>
            <person name="Yanf M."/>
            <person name="Daum C."/>
            <person name="Ng V."/>
            <person name="Clum A."/>
            <person name="Ohm R."/>
            <person name="Martin F."/>
            <person name="Silar P."/>
            <person name="Natvig D."/>
            <person name="Lalanne C."/>
            <person name="Gautier V."/>
            <person name="Ament-Velasquez S.L."/>
            <person name="Kruys A."/>
            <person name="Hutchinson M.I."/>
            <person name="Powell A.J."/>
            <person name="Barry K."/>
            <person name="Miller A.N."/>
            <person name="Grigoriev I.V."/>
            <person name="Debuchy R."/>
            <person name="Gladieux P."/>
            <person name="Thoren M.H."/>
            <person name="Johannesson H."/>
        </authorList>
    </citation>
    <scope>NUCLEOTIDE SEQUENCE</scope>
    <source>
        <strain evidence="3">CBS 141.50</strain>
    </source>
</reference>
<feature type="compositionally biased region" description="Polar residues" evidence="1">
    <location>
        <begin position="77"/>
        <end position="95"/>
    </location>
</feature>
<keyword evidence="2" id="KW-1133">Transmembrane helix</keyword>
<comment type="caution">
    <text evidence="3">The sequence shown here is derived from an EMBL/GenBank/DDBJ whole genome shotgun (WGS) entry which is preliminary data.</text>
</comment>
<feature type="compositionally biased region" description="Basic residues" evidence="1">
    <location>
        <begin position="117"/>
        <end position="128"/>
    </location>
</feature>
<feature type="region of interest" description="Disordered" evidence="1">
    <location>
        <begin position="397"/>
        <end position="422"/>
    </location>
</feature>
<keyword evidence="2" id="KW-0472">Membrane</keyword>
<evidence type="ECO:0000313" key="3">
    <source>
        <dbReference type="EMBL" id="KAK4143525.1"/>
    </source>
</evidence>
<dbReference type="AlphaFoldDB" id="A0AAN6ZLC8"/>
<reference evidence="3" key="1">
    <citation type="journal article" date="2023" name="Mol. Phylogenet. Evol.">
        <title>Genome-scale phylogeny and comparative genomics of the fungal order Sordariales.</title>
        <authorList>
            <person name="Hensen N."/>
            <person name="Bonometti L."/>
            <person name="Westerberg I."/>
            <person name="Brannstrom I.O."/>
            <person name="Guillou S."/>
            <person name="Cros-Aarteil S."/>
            <person name="Calhoun S."/>
            <person name="Haridas S."/>
            <person name="Kuo A."/>
            <person name="Mondo S."/>
            <person name="Pangilinan J."/>
            <person name="Riley R."/>
            <person name="LaButti K."/>
            <person name="Andreopoulos B."/>
            <person name="Lipzen A."/>
            <person name="Chen C."/>
            <person name="Yan M."/>
            <person name="Daum C."/>
            <person name="Ng V."/>
            <person name="Clum A."/>
            <person name="Steindorff A."/>
            <person name="Ohm R.A."/>
            <person name="Martin F."/>
            <person name="Silar P."/>
            <person name="Natvig D.O."/>
            <person name="Lalanne C."/>
            <person name="Gautier V."/>
            <person name="Ament-Velasquez S.L."/>
            <person name="Kruys A."/>
            <person name="Hutchinson M.I."/>
            <person name="Powell A.J."/>
            <person name="Barry K."/>
            <person name="Miller A.N."/>
            <person name="Grigoriev I.V."/>
            <person name="Debuchy R."/>
            <person name="Gladieux P."/>
            <person name="Hiltunen Thoren M."/>
            <person name="Johannesson H."/>
        </authorList>
    </citation>
    <scope>NUCLEOTIDE SEQUENCE</scope>
    <source>
        <strain evidence="3">CBS 141.50</strain>
    </source>
</reference>
<feature type="transmembrane region" description="Helical" evidence="2">
    <location>
        <begin position="510"/>
        <end position="531"/>
    </location>
</feature>
<sequence>MNGYGSVLITPQDSSPGSVRGDPVVPTPETQELYNIWQHALESERLQQENGSLTANSLGLTSAGVHGHALLRPPSPSQMTTSSWAGSHVSSTRSLSRGMDEVQSGTTRRSGTDKRPRPGRPGKNKRGRTGPMEDATRAKANLTRKIGACVDCRERRVRCDHLNLELFHQAYEAEKLRSRTTVNNTVAVTTVPALTNQEPLGHRDDLVGVGGNEVLSLQPHATSGTHLTGDEGYTDFDPLQSQQATPDHMLETLLSSFPTPEPQTSRPRLSYSPVSTRPPSSQAHRVPIAKQSYPGSGELICLGRTPASGFLGSLGFSAPSESPRYCHQQFPNLPGWEEHFKACHGQFFEPRVQWRCIYCQNNEESQAHEDGDWCSCGTSEVGSLVMWYWAGISHSPTPTSRTLGLNTSPRGPGSDYSSWASQSPQYKNPYGGGGAGGGYGHYHSPSSGSYGGSYGGGYGGGGYNGGSYLAKAPPSTPNADTACSNLWLSPPLITGSAVKRALIAHGLSTALRNLFLCPVVGLLVIAALAWLSPTAHPSGFLGSRYSRDAILVLFVGDFPGLVEADIVQPSIACMGIGLVASWLVHHVLDRLRQQREAVGEQVMFPVVNTISG</sequence>
<dbReference type="RefSeq" id="XP_062636896.1">
    <property type="nucleotide sequence ID" value="XM_062777270.1"/>
</dbReference>
<feature type="transmembrane region" description="Helical" evidence="2">
    <location>
        <begin position="566"/>
        <end position="585"/>
    </location>
</feature>
<accession>A0AAN6ZLC8</accession>
<protein>
    <submittedName>
        <fullName evidence="3">Uncharacterized protein</fullName>
    </submittedName>
</protein>
<gene>
    <name evidence="3" type="ORF">C8A04DRAFT_12245</name>
</gene>
<dbReference type="EMBL" id="MU853585">
    <property type="protein sequence ID" value="KAK4143525.1"/>
    <property type="molecule type" value="Genomic_DNA"/>
</dbReference>
<keyword evidence="4" id="KW-1185">Reference proteome</keyword>
<keyword evidence="2" id="KW-0812">Transmembrane</keyword>
<feature type="compositionally biased region" description="Polar residues" evidence="1">
    <location>
        <begin position="256"/>
        <end position="283"/>
    </location>
</feature>
<evidence type="ECO:0000313" key="4">
    <source>
        <dbReference type="Proteomes" id="UP001302676"/>
    </source>
</evidence>
<feature type="region of interest" description="Disordered" evidence="1">
    <location>
        <begin position="1"/>
        <end position="27"/>
    </location>
</feature>
<dbReference type="Proteomes" id="UP001302676">
    <property type="component" value="Unassembled WGS sequence"/>
</dbReference>
<dbReference type="GeneID" id="87813883"/>
<name>A0AAN6ZLC8_9PEZI</name>